<organism evidence="3 4">
    <name type="scientific">Dactylosporangium salmoneum</name>
    <dbReference type="NCBI Taxonomy" id="53361"/>
    <lineage>
        <taxon>Bacteria</taxon>
        <taxon>Bacillati</taxon>
        <taxon>Actinomycetota</taxon>
        <taxon>Actinomycetes</taxon>
        <taxon>Micromonosporales</taxon>
        <taxon>Micromonosporaceae</taxon>
        <taxon>Dactylosporangium</taxon>
    </lineage>
</organism>
<proteinExistence type="inferred from homology"/>
<accession>A0ABN3HVR7</accession>
<name>A0ABN3HVR7_9ACTN</name>
<dbReference type="PRINTS" id="PR00359">
    <property type="entry name" value="BP450"/>
</dbReference>
<dbReference type="InterPro" id="IPR001128">
    <property type="entry name" value="Cyt_P450"/>
</dbReference>
<dbReference type="PROSITE" id="PS00086">
    <property type="entry name" value="CYTOCHROME_P450"/>
    <property type="match status" value="1"/>
</dbReference>
<dbReference type="InterPro" id="IPR002397">
    <property type="entry name" value="Cyt_P450_B"/>
</dbReference>
<evidence type="ECO:0000256" key="1">
    <source>
        <dbReference type="ARBA" id="ARBA00010617"/>
    </source>
</evidence>
<protein>
    <submittedName>
        <fullName evidence="3">Cytochrome P450</fullName>
    </submittedName>
</protein>
<dbReference type="EMBL" id="BAAARV010000113">
    <property type="protein sequence ID" value="GAA2388569.1"/>
    <property type="molecule type" value="Genomic_DNA"/>
</dbReference>
<dbReference type="RefSeq" id="WP_344619789.1">
    <property type="nucleotide sequence ID" value="NZ_BAAARV010000113.1"/>
</dbReference>
<dbReference type="Pfam" id="PF00067">
    <property type="entry name" value="p450"/>
    <property type="match status" value="1"/>
</dbReference>
<keyword evidence="4" id="KW-1185">Reference proteome</keyword>
<evidence type="ECO:0000313" key="4">
    <source>
        <dbReference type="Proteomes" id="UP001501444"/>
    </source>
</evidence>
<gene>
    <name evidence="3" type="ORF">GCM10010170_099850</name>
</gene>
<sequence length="398" mass="43228">MDLDGNITALDKVSVNVDTGNERRDRGPVYRSTLSNGMPVWTVAGYDEAIAALNDSRLSAAAMLAAGALDGGKLEPDLRDALLKGLTNSDPPDHTRLRRLVSSVFTARRVEAMRPWIARLTEDLIDGFAPGDRVELMTAFAEPLPILVISELLGIPEADRPRVRDWSRTIISGLGSPDFPVAAAVEFVDYLRDLIADRREHPDDALISGLIRARDERDALTANELTSTIFLMIVAGHDTTVSLIGNGVYLLMTQPDLAVRLREDAGRLPGAIEEFLRLESPVPTANMRAAVESFDLGDTRISAGDLVAIDLQAANRDSARFTDPARLDPARAQGRHLAFGHGIHFCLGAPLARLEGELAIGTLLRRFPGLRLAVPAAEMTWSQATFVHRPDALPLMLA</sequence>
<keyword evidence="2" id="KW-0408">Iron</keyword>
<dbReference type="Proteomes" id="UP001501444">
    <property type="component" value="Unassembled WGS sequence"/>
</dbReference>
<reference evidence="3 4" key="1">
    <citation type="journal article" date="2019" name="Int. J. Syst. Evol. Microbiol.">
        <title>The Global Catalogue of Microorganisms (GCM) 10K type strain sequencing project: providing services to taxonomists for standard genome sequencing and annotation.</title>
        <authorList>
            <consortium name="The Broad Institute Genomics Platform"/>
            <consortium name="The Broad Institute Genome Sequencing Center for Infectious Disease"/>
            <person name="Wu L."/>
            <person name="Ma J."/>
        </authorList>
    </citation>
    <scope>NUCLEOTIDE SEQUENCE [LARGE SCALE GENOMIC DNA]</scope>
    <source>
        <strain evidence="3 4">JCM 3272</strain>
    </source>
</reference>
<evidence type="ECO:0000256" key="2">
    <source>
        <dbReference type="RuleBase" id="RU000461"/>
    </source>
</evidence>
<keyword evidence="2" id="KW-0560">Oxidoreductase</keyword>
<keyword evidence="2" id="KW-0503">Monooxygenase</keyword>
<dbReference type="InterPro" id="IPR017972">
    <property type="entry name" value="Cyt_P450_CS"/>
</dbReference>
<dbReference type="SUPFAM" id="SSF48264">
    <property type="entry name" value="Cytochrome P450"/>
    <property type="match status" value="1"/>
</dbReference>
<evidence type="ECO:0000313" key="3">
    <source>
        <dbReference type="EMBL" id="GAA2388569.1"/>
    </source>
</evidence>
<dbReference type="InterPro" id="IPR036396">
    <property type="entry name" value="Cyt_P450_sf"/>
</dbReference>
<dbReference type="Gene3D" id="1.10.630.10">
    <property type="entry name" value="Cytochrome P450"/>
    <property type="match status" value="1"/>
</dbReference>
<dbReference type="PANTHER" id="PTHR46696:SF1">
    <property type="entry name" value="CYTOCHROME P450 YJIB-RELATED"/>
    <property type="match status" value="1"/>
</dbReference>
<dbReference type="CDD" id="cd11029">
    <property type="entry name" value="CYP107-like"/>
    <property type="match status" value="1"/>
</dbReference>
<keyword evidence="2" id="KW-0349">Heme</keyword>
<keyword evidence="2" id="KW-0479">Metal-binding</keyword>
<dbReference type="PANTHER" id="PTHR46696">
    <property type="entry name" value="P450, PUTATIVE (EUROFUNG)-RELATED"/>
    <property type="match status" value="1"/>
</dbReference>
<comment type="similarity">
    <text evidence="1 2">Belongs to the cytochrome P450 family.</text>
</comment>
<comment type="caution">
    <text evidence="3">The sequence shown here is derived from an EMBL/GenBank/DDBJ whole genome shotgun (WGS) entry which is preliminary data.</text>
</comment>
<dbReference type="PRINTS" id="PR00385">
    <property type="entry name" value="P450"/>
</dbReference>